<dbReference type="Proteomes" id="UP000231658">
    <property type="component" value="Unassembled WGS sequence"/>
</dbReference>
<dbReference type="GO" id="GO:0005829">
    <property type="term" value="C:cytosol"/>
    <property type="evidence" value="ECO:0007669"/>
    <property type="project" value="TreeGrafter"/>
</dbReference>
<dbReference type="OrthoDB" id="433986at2"/>
<gene>
    <name evidence="3" type="ORF">MTBPR1_150036</name>
</gene>
<accession>A0A1C3RFF1</accession>
<reference evidence="3 4" key="1">
    <citation type="submission" date="2016-07" db="EMBL/GenBank/DDBJ databases">
        <authorList>
            <person name="Lefevre C.T."/>
        </authorList>
    </citation>
    <scope>NUCLEOTIDE SEQUENCE [LARGE SCALE GENOMIC DNA]</scope>
    <source>
        <strain evidence="3">PR1</strain>
    </source>
</reference>
<feature type="region of interest" description="Disordered" evidence="1">
    <location>
        <begin position="584"/>
        <end position="621"/>
    </location>
</feature>
<dbReference type="SUPFAM" id="SSF48452">
    <property type="entry name" value="TPR-like"/>
    <property type="match status" value="1"/>
</dbReference>
<feature type="region of interest" description="Disordered" evidence="1">
    <location>
        <begin position="122"/>
        <end position="141"/>
    </location>
</feature>
<dbReference type="Gene3D" id="2.60.120.10">
    <property type="entry name" value="Jelly Rolls"/>
    <property type="match status" value="1"/>
</dbReference>
<organism evidence="3 4">
    <name type="scientific">Candidatus Terasakiella magnetica</name>
    <dbReference type="NCBI Taxonomy" id="1867952"/>
    <lineage>
        <taxon>Bacteria</taxon>
        <taxon>Pseudomonadati</taxon>
        <taxon>Pseudomonadota</taxon>
        <taxon>Alphaproteobacteria</taxon>
        <taxon>Rhodospirillales</taxon>
        <taxon>Terasakiellaceae</taxon>
        <taxon>Terasakiella</taxon>
    </lineage>
</organism>
<dbReference type="SMART" id="SM00100">
    <property type="entry name" value="cNMP"/>
    <property type="match status" value="1"/>
</dbReference>
<feature type="compositionally biased region" description="Acidic residues" evidence="1">
    <location>
        <begin position="592"/>
        <end position="621"/>
    </location>
</feature>
<sequence length="621" mass="68232">MSASGTIKKLKNGEVIFNEGDPSGSAYVIVKGAVELTKKSKHGPVRLASLKAGELFGEMGVIDGSPRSATSRAVGTTTVKEIPPEALMKGIHNDPELSSKVMGKLVERLRTADDMLAKAGVSPADGAMARPPAKPGATEPAQAKKKGFFSRLFNSDKGREATYEILVANFFDDEDGRITTTFYNALKTAAENYGGSLINVRRTDSAFAVADFSDSPVIWGQIKSNAQRWLKEQEGDLLVWGQVRARGETAHLRMAQLHPFRHERAGNIKPCDGIDLPTELDDELLGYLYGGVISGLVPANKEQHDSFEGILSPALEAMRPAMQKRMRDLDTDEQVRFEMGYANLLATTGTYEKNATRFKEAEESYLKALRSMRRSKSPMLEGIIKRHLGYAQSAWYDLGGEKNLLEAAIESLREACDFFTRSNFANEWADLQSSIGQLQFKQDSLADDDRPLRESITAFQNALQVFSASATPQRWGEAKHHLARALQLLGSQSGDLDMIARSAEACREALAVRNKSQTPMLWAATQNNLGSALFMLCQKTRKPETAEAAVKAFQAALEVYEARKAVKLAKVTQKNLLRAQEVSLDLGPVEHDQEDDSFSDDAFDDTDETIENPPQGEDDTA</sequence>
<dbReference type="PANTHER" id="PTHR24567:SF74">
    <property type="entry name" value="HTH-TYPE TRANSCRIPTIONAL REGULATOR ARCR"/>
    <property type="match status" value="1"/>
</dbReference>
<evidence type="ECO:0000313" key="3">
    <source>
        <dbReference type="EMBL" id="SCA55989.1"/>
    </source>
</evidence>
<proteinExistence type="predicted"/>
<evidence type="ECO:0000259" key="2">
    <source>
        <dbReference type="PROSITE" id="PS50042"/>
    </source>
</evidence>
<dbReference type="InterPro" id="IPR014710">
    <property type="entry name" value="RmlC-like_jellyroll"/>
</dbReference>
<feature type="domain" description="Cyclic nucleotide-binding" evidence="2">
    <location>
        <begin position="1"/>
        <end position="108"/>
    </location>
</feature>
<dbReference type="Gene3D" id="1.25.40.10">
    <property type="entry name" value="Tetratricopeptide repeat domain"/>
    <property type="match status" value="1"/>
</dbReference>
<dbReference type="InterPro" id="IPR018490">
    <property type="entry name" value="cNMP-bd_dom_sf"/>
</dbReference>
<name>A0A1C3RFF1_9PROT</name>
<dbReference type="SUPFAM" id="SSF51206">
    <property type="entry name" value="cAMP-binding domain-like"/>
    <property type="match status" value="1"/>
</dbReference>
<protein>
    <recommendedName>
        <fullName evidence="2">Cyclic nucleotide-binding domain-containing protein</fullName>
    </recommendedName>
</protein>
<dbReference type="STRING" id="1867952.MTBPR1_150036"/>
<dbReference type="Pfam" id="PF00027">
    <property type="entry name" value="cNMP_binding"/>
    <property type="match status" value="1"/>
</dbReference>
<dbReference type="EMBL" id="FLYE01000007">
    <property type="protein sequence ID" value="SCA55989.1"/>
    <property type="molecule type" value="Genomic_DNA"/>
</dbReference>
<evidence type="ECO:0000313" key="4">
    <source>
        <dbReference type="Proteomes" id="UP000231658"/>
    </source>
</evidence>
<dbReference type="AlphaFoldDB" id="A0A1C3RFF1"/>
<dbReference type="InterPro" id="IPR050397">
    <property type="entry name" value="Env_Response_Regulators"/>
</dbReference>
<evidence type="ECO:0000256" key="1">
    <source>
        <dbReference type="SAM" id="MobiDB-lite"/>
    </source>
</evidence>
<dbReference type="InterPro" id="IPR011990">
    <property type="entry name" value="TPR-like_helical_dom_sf"/>
</dbReference>
<dbReference type="PROSITE" id="PS50042">
    <property type="entry name" value="CNMP_BINDING_3"/>
    <property type="match status" value="1"/>
</dbReference>
<dbReference type="PANTHER" id="PTHR24567">
    <property type="entry name" value="CRP FAMILY TRANSCRIPTIONAL REGULATORY PROTEIN"/>
    <property type="match status" value="1"/>
</dbReference>
<keyword evidence="4" id="KW-1185">Reference proteome</keyword>
<dbReference type="CDD" id="cd00038">
    <property type="entry name" value="CAP_ED"/>
    <property type="match status" value="1"/>
</dbReference>
<dbReference type="GO" id="GO:0003700">
    <property type="term" value="F:DNA-binding transcription factor activity"/>
    <property type="evidence" value="ECO:0007669"/>
    <property type="project" value="TreeGrafter"/>
</dbReference>
<dbReference type="InterPro" id="IPR000595">
    <property type="entry name" value="cNMP-bd_dom"/>
</dbReference>
<dbReference type="RefSeq" id="WP_069186678.1">
    <property type="nucleotide sequence ID" value="NZ_FLYE01000007.1"/>
</dbReference>